<organism evidence="2 3">
    <name type="scientific">Anaeromyxobacter diazotrophicus</name>
    <dbReference type="NCBI Taxonomy" id="2590199"/>
    <lineage>
        <taxon>Bacteria</taxon>
        <taxon>Pseudomonadati</taxon>
        <taxon>Myxococcota</taxon>
        <taxon>Myxococcia</taxon>
        <taxon>Myxococcales</taxon>
        <taxon>Cystobacterineae</taxon>
        <taxon>Anaeromyxobacteraceae</taxon>
        <taxon>Anaeromyxobacter</taxon>
    </lineage>
</organism>
<gene>
    <name evidence="2" type="ORF">AMYX_36000</name>
</gene>
<name>A0A7I9VS21_9BACT</name>
<keyword evidence="3" id="KW-1185">Reference proteome</keyword>
<reference evidence="3" key="1">
    <citation type="journal article" date="2020" name="Appl. Environ. Microbiol.">
        <title>Diazotrophic Anaeromyxobacter Isolates from Soils.</title>
        <authorList>
            <person name="Masuda Y."/>
            <person name="Yamanaka H."/>
            <person name="Xu Z.X."/>
            <person name="Shiratori Y."/>
            <person name="Aono T."/>
            <person name="Amachi S."/>
            <person name="Senoo K."/>
            <person name="Itoh H."/>
        </authorList>
    </citation>
    <scope>NUCLEOTIDE SEQUENCE [LARGE SCALE GENOMIC DNA]</scope>
    <source>
        <strain evidence="3">R267</strain>
    </source>
</reference>
<dbReference type="InterPro" id="IPR052356">
    <property type="entry name" value="Thiol_S-MT"/>
</dbReference>
<evidence type="ECO:0000259" key="1">
    <source>
        <dbReference type="Pfam" id="PF08241"/>
    </source>
</evidence>
<comment type="caution">
    <text evidence="2">The sequence shown here is derived from an EMBL/GenBank/DDBJ whole genome shotgun (WGS) entry which is preliminary data.</text>
</comment>
<dbReference type="Pfam" id="PF08241">
    <property type="entry name" value="Methyltransf_11"/>
    <property type="match status" value="1"/>
</dbReference>
<dbReference type="Gene3D" id="3.40.50.150">
    <property type="entry name" value="Vaccinia Virus protein VP39"/>
    <property type="match status" value="1"/>
</dbReference>
<dbReference type="InterPro" id="IPR013216">
    <property type="entry name" value="Methyltransf_11"/>
</dbReference>
<sequence>MYLHLTDTGSASEMLGHPIRDRMNAWFFRAMDGYVHRKYRHIKRELFGGLPRTVLEIGPGDGGNFRYLDAGTHVIAVEPNVHMHANLRAAAARHRVTVDVRAAVAERLPVPDGSVDAVISSLVLCTVTDPERALAEVRRVLRPDGRFWCVEHVAAPEGSWVARVQRLVKRPWRWFFEGCDTQRDVAELLRDAGFAAVEITPFTLRTVFLPIRPQIAAVAVR</sequence>
<dbReference type="EMBL" id="BJTG01000009">
    <property type="protein sequence ID" value="GEJ58859.1"/>
    <property type="molecule type" value="Genomic_DNA"/>
</dbReference>
<proteinExistence type="predicted"/>
<dbReference type="GO" id="GO:0008757">
    <property type="term" value="F:S-adenosylmethionine-dependent methyltransferase activity"/>
    <property type="evidence" value="ECO:0007669"/>
    <property type="project" value="InterPro"/>
</dbReference>
<dbReference type="AlphaFoldDB" id="A0A7I9VS21"/>
<dbReference type="RefSeq" id="WP_176067795.1">
    <property type="nucleotide sequence ID" value="NZ_BJTG01000009.1"/>
</dbReference>
<evidence type="ECO:0000313" key="3">
    <source>
        <dbReference type="Proteomes" id="UP000503640"/>
    </source>
</evidence>
<dbReference type="CDD" id="cd02440">
    <property type="entry name" value="AdoMet_MTases"/>
    <property type="match status" value="1"/>
</dbReference>
<evidence type="ECO:0000313" key="2">
    <source>
        <dbReference type="EMBL" id="GEJ58859.1"/>
    </source>
</evidence>
<accession>A0A7I9VS21</accession>
<dbReference type="PANTHER" id="PTHR45036">
    <property type="entry name" value="METHYLTRANSFERASE LIKE 7B"/>
    <property type="match status" value="1"/>
</dbReference>
<dbReference type="Proteomes" id="UP000503640">
    <property type="component" value="Unassembled WGS sequence"/>
</dbReference>
<feature type="domain" description="Methyltransferase type 11" evidence="1">
    <location>
        <begin position="55"/>
        <end position="149"/>
    </location>
</feature>
<dbReference type="SUPFAM" id="SSF53335">
    <property type="entry name" value="S-adenosyl-L-methionine-dependent methyltransferases"/>
    <property type="match status" value="1"/>
</dbReference>
<protein>
    <recommendedName>
        <fullName evidence="1">Methyltransferase type 11 domain-containing protein</fullName>
    </recommendedName>
</protein>
<dbReference type="PANTHER" id="PTHR45036:SF1">
    <property type="entry name" value="METHYLTRANSFERASE LIKE 7A"/>
    <property type="match status" value="1"/>
</dbReference>
<dbReference type="InterPro" id="IPR029063">
    <property type="entry name" value="SAM-dependent_MTases_sf"/>
</dbReference>